<keyword evidence="6" id="KW-1185">Reference proteome</keyword>
<dbReference type="SMART" id="SM00354">
    <property type="entry name" value="HTH_LACI"/>
    <property type="match status" value="1"/>
</dbReference>
<gene>
    <name evidence="5" type="ORF">H6X83_11035</name>
</gene>
<accession>A0A7G9WFK1</accession>
<evidence type="ECO:0000256" key="1">
    <source>
        <dbReference type="ARBA" id="ARBA00023015"/>
    </source>
</evidence>
<dbReference type="PROSITE" id="PS50932">
    <property type="entry name" value="HTH_LACI_2"/>
    <property type="match status" value="1"/>
</dbReference>
<dbReference type="EMBL" id="CP060696">
    <property type="protein sequence ID" value="QNO17463.1"/>
    <property type="molecule type" value="Genomic_DNA"/>
</dbReference>
<evidence type="ECO:0000259" key="4">
    <source>
        <dbReference type="PROSITE" id="PS50932"/>
    </source>
</evidence>
<dbReference type="InterPro" id="IPR046335">
    <property type="entry name" value="LacI/GalR-like_sensor"/>
</dbReference>
<dbReference type="CDD" id="cd19974">
    <property type="entry name" value="PBP1_LacI-like"/>
    <property type="match status" value="1"/>
</dbReference>
<dbReference type="PANTHER" id="PTHR30146:SF109">
    <property type="entry name" value="HTH-TYPE TRANSCRIPTIONAL REGULATOR GALS"/>
    <property type="match status" value="1"/>
</dbReference>
<organism evidence="5 6">
    <name type="scientific">Caproicibacterium amylolyticum</name>
    <dbReference type="NCBI Taxonomy" id="2766537"/>
    <lineage>
        <taxon>Bacteria</taxon>
        <taxon>Bacillati</taxon>
        <taxon>Bacillota</taxon>
        <taxon>Clostridia</taxon>
        <taxon>Eubacteriales</taxon>
        <taxon>Oscillospiraceae</taxon>
        <taxon>Caproicibacterium</taxon>
    </lineage>
</organism>
<dbReference type="CDD" id="cd01392">
    <property type="entry name" value="HTH_LacI"/>
    <property type="match status" value="1"/>
</dbReference>
<proteinExistence type="predicted"/>
<dbReference type="GO" id="GO:0000976">
    <property type="term" value="F:transcription cis-regulatory region binding"/>
    <property type="evidence" value="ECO:0007669"/>
    <property type="project" value="TreeGrafter"/>
</dbReference>
<dbReference type="InterPro" id="IPR028082">
    <property type="entry name" value="Peripla_BP_I"/>
</dbReference>
<dbReference type="SUPFAM" id="SSF53822">
    <property type="entry name" value="Periplasmic binding protein-like I"/>
    <property type="match status" value="1"/>
</dbReference>
<dbReference type="InterPro" id="IPR000843">
    <property type="entry name" value="HTH_LacI"/>
</dbReference>
<dbReference type="Gene3D" id="1.10.260.40">
    <property type="entry name" value="lambda repressor-like DNA-binding domains"/>
    <property type="match status" value="1"/>
</dbReference>
<reference evidence="5 6" key="1">
    <citation type="submission" date="2020-08" db="EMBL/GenBank/DDBJ databases">
        <authorList>
            <person name="Ren C."/>
            <person name="Gu Y."/>
            <person name="Xu Y."/>
        </authorList>
    </citation>
    <scope>NUCLEOTIDE SEQUENCE [LARGE SCALE GENOMIC DNA]</scope>
    <source>
        <strain evidence="5 6">LBM18003</strain>
    </source>
</reference>
<dbReference type="Proteomes" id="UP000516046">
    <property type="component" value="Chromosome"/>
</dbReference>
<keyword evidence="2 5" id="KW-0238">DNA-binding</keyword>
<evidence type="ECO:0000313" key="6">
    <source>
        <dbReference type="Proteomes" id="UP000516046"/>
    </source>
</evidence>
<name>A0A7G9WFK1_9FIRM</name>
<keyword evidence="1" id="KW-0805">Transcription regulation</keyword>
<dbReference type="KEGG" id="caml:H6X83_11035"/>
<dbReference type="GO" id="GO:0003700">
    <property type="term" value="F:DNA-binding transcription factor activity"/>
    <property type="evidence" value="ECO:0007669"/>
    <property type="project" value="TreeGrafter"/>
</dbReference>
<evidence type="ECO:0000256" key="3">
    <source>
        <dbReference type="ARBA" id="ARBA00023163"/>
    </source>
</evidence>
<keyword evidence="3" id="KW-0804">Transcription</keyword>
<protein>
    <submittedName>
        <fullName evidence="5">LacI family DNA-binding transcriptional regulator</fullName>
    </submittedName>
</protein>
<feature type="domain" description="HTH lacI-type" evidence="4">
    <location>
        <begin position="5"/>
        <end position="59"/>
    </location>
</feature>
<dbReference type="Pfam" id="PF13377">
    <property type="entry name" value="Peripla_BP_3"/>
    <property type="match status" value="1"/>
</dbReference>
<evidence type="ECO:0000313" key="5">
    <source>
        <dbReference type="EMBL" id="QNO17463.1"/>
    </source>
</evidence>
<dbReference type="SUPFAM" id="SSF47413">
    <property type="entry name" value="lambda repressor-like DNA-binding domains"/>
    <property type="match status" value="1"/>
</dbReference>
<dbReference type="RefSeq" id="WP_212506533.1">
    <property type="nucleotide sequence ID" value="NZ_CP060696.1"/>
</dbReference>
<evidence type="ECO:0000256" key="2">
    <source>
        <dbReference type="ARBA" id="ARBA00023125"/>
    </source>
</evidence>
<dbReference type="Gene3D" id="3.40.50.2300">
    <property type="match status" value="2"/>
</dbReference>
<sequence length="337" mass="37176">MPKAVRMADIAQKIGVSTVTVSKALADKDGVSDEIRAKIKETAQQMGYQQTSSTHKSRQGGTGNIGILVAARFVDAGSNSFYWELYEKVVSRLLGSDYYGILELLQEETEQGLVLPRVLQDNKIDGLVVIGQISDDYRRMLQEKMLVPTVFLDAYDSCGTGCSVISDGYYGMYAVTNYVLSMGHRDIHFVGTINATSSISDRYFGYCRAMTEHGIAVTPEMVLPDRDEHGDIRFSLPEKFPTAYVCNCDITAYKLIDQLKERGLSVPEDISIAGFDNYSVPYISAPDITTYAVDMAGMARACVDALLHQIHHKHTTAGMKIISGHLVVRSSVKNRSI</sequence>
<dbReference type="Pfam" id="PF00356">
    <property type="entry name" value="LacI"/>
    <property type="match status" value="1"/>
</dbReference>
<dbReference type="AlphaFoldDB" id="A0A7G9WFK1"/>
<dbReference type="PANTHER" id="PTHR30146">
    <property type="entry name" value="LACI-RELATED TRANSCRIPTIONAL REPRESSOR"/>
    <property type="match status" value="1"/>
</dbReference>
<dbReference type="InterPro" id="IPR010982">
    <property type="entry name" value="Lambda_DNA-bd_dom_sf"/>
</dbReference>